<protein>
    <submittedName>
        <fullName evidence="1">Uncharacterized protein</fullName>
    </submittedName>
</protein>
<comment type="caution">
    <text evidence="1">The sequence shown here is derived from an EMBL/GenBank/DDBJ whole genome shotgun (WGS) entry which is preliminary data.</text>
</comment>
<reference evidence="1" key="1">
    <citation type="journal article" date="2020" name="bioRxiv">
        <title>Chromosome-level reference genome of the European wasp spider Argiope bruennichi: a resource for studies on range expansion and evolutionary adaptation.</title>
        <authorList>
            <person name="Sheffer M.M."/>
            <person name="Hoppe A."/>
            <person name="Krehenwinkel H."/>
            <person name="Uhl G."/>
            <person name="Kuss A.W."/>
            <person name="Jensen L."/>
            <person name="Jensen C."/>
            <person name="Gillespie R.G."/>
            <person name="Hoff K.J."/>
            <person name="Prost S."/>
        </authorList>
    </citation>
    <scope>NUCLEOTIDE SEQUENCE</scope>
</reference>
<accession>A0A8T0EIU2</accession>
<gene>
    <name evidence="1" type="ORF">HNY73_016453</name>
</gene>
<reference evidence="1" key="2">
    <citation type="submission" date="2020-06" db="EMBL/GenBank/DDBJ databases">
        <authorList>
            <person name="Sheffer M."/>
        </authorList>
    </citation>
    <scope>NUCLEOTIDE SEQUENCE</scope>
</reference>
<dbReference type="EMBL" id="JABXBU010002227">
    <property type="protein sequence ID" value="KAF8773832.1"/>
    <property type="molecule type" value="Genomic_DNA"/>
</dbReference>
<name>A0A8T0EIU2_ARGBR</name>
<dbReference type="AlphaFoldDB" id="A0A8T0EIU2"/>
<proteinExistence type="predicted"/>
<sequence>MPQSILTDAKNLVASWAEKKTPESEEIIFCDDENKEKIKLAIHLIQLAQQDSLDPDGLKNHLLDLQAQFKTITTSPNDD</sequence>
<organism evidence="1 2">
    <name type="scientific">Argiope bruennichi</name>
    <name type="common">Wasp spider</name>
    <name type="synonym">Aranea bruennichi</name>
    <dbReference type="NCBI Taxonomy" id="94029"/>
    <lineage>
        <taxon>Eukaryota</taxon>
        <taxon>Metazoa</taxon>
        <taxon>Ecdysozoa</taxon>
        <taxon>Arthropoda</taxon>
        <taxon>Chelicerata</taxon>
        <taxon>Arachnida</taxon>
        <taxon>Araneae</taxon>
        <taxon>Araneomorphae</taxon>
        <taxon>Entelegynae</taxon>
        <taxon>Araneoidea</taxon>
        <taxon>Araneidae</taxon>
        <taxon>Argiope</taxon>
    </lineage>
</organism>
<evidence type="ECO:0000313" key="1">
    <source>
        <dbReference type="EMBL" id="KAF8773832.1"/>
    </source>
</evidence>
<dbReference type="Proteomes" id="UP000807504">
    <property type="component" value="Unassembled WGS sequence"/>
</dbReference>
<evidence type="ECO:0000313" key="2">
    <source>
        <dbReference type="Proteomes" id="UP000807504"/>
    </source>
</evidence>
<keyword evidence="2" id="KW-1185">Reference proteome</keyword>